<comment type="caution">
    <text evidence="1">The sequence shown here is derived from an EMBL/GenBank/DDBJ whole genome shotgun (WGS) entry which is preliminary data.</text>
</comment>
<name>A0ABV0PIN2_9TELE</name>
<gene>
    <name evidence="1" type="ORF">GOODEAATRI_031492</name>
</gene>
<keyword evidence="2" id="KW-1185">Reference proteome</keyword>
<reference evidence="1 2" key="1">
    <citation type="submission" date="2021-06" db="EMBL/GenBank/DDBJ databases">
        <authorList>
            <person name="Palmer J.M."/>
        </authorList>
    </citation>
    <scope>NUCLEOTIDE SEQUENCE [LARGE SCALE GENOMIC DNA]</scope>
    <source>
        <strain evidence="1 2">GA_2019</strain>
        <tissue evidence="1">Muscle</tissue>
    </source>
</reference>
<sequence length="155" mass="17562">MVMHYWDVSCKWKCGGGLIMTPVGIIVFWLCDVFQSGEHTSSPNFRSRRHLLRKMTETSDTCIKRHGGIELDYALGSDTTFQFDLCSVFTCEGSELAWTKYNVYLSIYQKGAVDGMENIGMPAQGFVIWDTKQGRILSDNPYAETFQHLVTLARG</sequence>
<proteinExistence type="predicted"/>
<dbReference type="EMBL" id="JAHRIO010075353">
    <property type="protein sequence ID" value="MEQ2183313.1"/>
    <property type="molecule type" value="Genomic_DNA"/>
</dbReference>
<organism evidence="1 2">
    <name type="scientific">Goodea atripinnis</name>
    <dbReference type="NCBI Taxonomy" id="208336"/>
    <lineage>
        <taxon>Eukaryota</taxon>
        <taxon>Metazoa</taxon>
        <taxon>Chordata</taxon>
        <taxon>Craniata</taxon>
        <taxon>Vertebrata</taxon>
        <taxon>Euteleostomi</taxon>
        <taxon>Actinopterygii</taxon>
        <taxon>Neopterygii</taxon>
        <taxon>Teleostei</taxon>
        <taxon>Neoteleostei</taxon>
        <taxon>Acanthomorphata</taxon>
        <taxon>Ovalentaria</taxon>
        <taxon>Atherinomorphae</taxon>
        <taxon>Cyprinodontiformes</taxon>
        <taxon>Goodeidae</taxon>
        <taxon>Goodea</taxon>
    </lineage>
</organism>
<evidence type="ECO:0000313" key="1">
    <source>
        <dbReference type="EMBL" id="MEQ2183313.1"/>
    </source>
</evidence>
<dbReference type="Proteomes" id="UP001476798">
    <property type="component" value="Unassembled WGS sequence"/>
</dbReference>
<protein>
    <submittedName>
        <fullName evidence="1">Uncharacterized protein</fullName>
    </submittedName>
</protein>
<evidence type="ECO:0000313" key="2">
    <source>
        <dbReference type="Proteomes" id="UP001476798"/>
    </source>
</evidence>
<accession>A0ABV0PIN2</accession>